<evidence type="ECO:0000313" key="6">
    <source>
        <dbReference type="Proteomes" id="UP000233551"/>
    </source>
</evidence>
<reference evidence="5 6" key="1">
    <citation type="submission" date="2017-11" db="EMBL/GenBank/DDBJ databases">
        <title>De-novo sequencing of pomegranate (Punica granatum L.) genome.</title>
        <authorList>
            <person name="Akparov Z."/>
            <person name="Amiraslanov A."/>
            <person name="Hajiyeva S."/>
            <person name="Abbasov M."/>
            <person name="Kaur K."/>
            <person name="Hamwieh A."/>
            <person name="Solovyev V."/>
            <person name="Salamov A."/>
            <person name="Braich B."/>
            <person name="Kosarev P."/>
            <person name="Mahmoud A."/>
            <person name="Hajiyev E."/>
            <person name="Babayeva S."/>
            <person name="Izzatullayeva V."/>
            <person name="Mammadov A."/>
            <person name="Mammadov A."/>
            <person name="Sharifova S."/>
            <person name="Ojaghi J."/>
            <person name="Eynullazada K."/>
            <person name="Bayramov B."/>
            <person name="Abdulazimova A."/>
            <person name="Shahmuradov I."/>
        </authorList>
    </citation>
    <scope>NUCLEOTIDE SEQUENCE [LARGE SCALE GENOMIC DNA]</scope>
    <source>
        <strain evidence="6">cv. AG2017</strain>
        <tissue evidence="5">Leaf</tissue>
    </source>
</reference>
<dbReference type="SUPFAM" id="SSF52058">
    <property type="entry name" value="L domain-like"/>
    <property type="match status" value="1"/>
</dbReference>
<dbReference type="STRING" id="22663.A0A2I0IKS7"/>
<gene>
    <name evidence="5" type="ORF">CRG98_034956</name>
</gene>
<keyword evidence="1" id="KW-0433">Leucine-rich repeat</keyword>
<dbReference type="Proteomes" id="UP000233551">
    <property type="component" value="Unassembled WGS sequence"/>
</dbReference>
<protein>
    <recommendedName>
        <fullName evidence="4">Leucine-rich repeat-containing N-terminal plant-type domain-containing protein</fullName>
    </recommendedName>
</protein>
<dbReference type="InterPro" id="IPR050994">
    <property type="entry name" value="At_inactive_RLKs"/>
</dbReference>
<evidence type="ECO:0000259" key="4">
    <source>
        <dbReference type="Pfam" id="PF08263"/>
    </source>
</evidence>
<dbReference type="AlphaFoldDB" id="A0A2I0IKS7"/>
<accession>A0A2I0IKS7</accession>
<dbReference type="InterPro" id="IPR032675">
    <property type="entry name" value="LRR_dom_sf"/>
</dbReference>
<dbReference type="Pfam" id="PF13855">
    <property type="entry name" value="LRR_8"/>
    <property type="match status" value="1"/>
</dbReference>
<dbReference type="Gene3D" id="3.80.10.10">
    <property type="entry name" value="Ribonuclease Inhibitor"/>
    <property type="match status" value="2"/>
</dbReference>
<feature type="domain" description="Leucine-rich repeat-containing N-terminal plant-type" evidence="4">
    <location>
        <begin position="27"/>
        <end position="64"/>
    </location>
</feature>
<evidence type="ECO:0000256" key="1">
    <source>
        <dbReference type="ARBA" id="ARBA00022614"/>
    </source>
</evidence>
<dbReference type="Pfam" id="PF08263">
    <property type="entry name" value="LRRNT_2"/>
    <property type="match status" value="1"/>
</dbReference>
<keyword evidence="3" id="KW-0732">Signal</keyword>
<evidence type="ECO:0000256" key="3">
    <source>
        <dbReference type="SAM" id="SignalP"/>
    </source>
</evidence>
<evidence type="ECO:0000256" key="2">
    <source>
        <dbReference type="ARBA" id="ARBA00022737"/>
    </source>
</evidence>
<dbReference type="PANTHER" id="PTHR48010">
    <property type="entry name" value="OS05G0588300 PROTEIN"/>
    <property type="match status" value="1"/>
</dbReference>
<name>A0A2I0IKS7_PUNGR</name>
<keyword evidence="6" id="KW-1185">Reference proteome</keyword>
<dbReference type="InterPro" id="IPR001611">
    <property type="entry name" value="Leu-rich_rpt"/>
</dbReference>
<proteinExistence type="predicted"/>
<organism evidence="5 6">
    <name type="scientific">Punica granatum</name>
    <name type="common">Pomegranate</name>
    <dbReference type="NCBI Taxonomy" id="22663"/>
    <lineage>
        <taxon>Eukaryota</taxon>
        <taxon>Viridiplantae</taxon>
        <taxon>Streptophyta</taxon>
        <taxon>Embryophyta</taxon>
        <taxon>Tracheophyta</taxon>
        <taxon>Spermatophyta</taxon>
        <taxon>Magnoliopsida</taxon>
        <taxon>eudicotyledons</taxon>
        <taxon>Gunneridae</taxon>
        <taxon>Pentapetalae</taxon>
        <taxon>rosids</taxon>
        <taxon>malvids</taxon>
        <taxon>Myrtales</taxon>
        <taxon>Lythraceae</taxon>
        <taxon>Punica</taxon>
    </lineage>
</organism>
<comment type="caution">
    <text evidence="5">The sequence shown here is derived from an EMBL/GenBank/DDBJ whole genome shotgun (WGS) entry which is preliminary data.</text>
</comment>
<sequence length="315" mass="34245">MAASMRMLLSLAILYVGFHSGCSFTDPQDAAVLMALRDSWLNTPPSWGESDDPCGGFWEGITCNNSRVTALALDSNKLDGHIPPSLGNLSKLYWLDLADNQLSGPIPVSPGLDQLKNAKHLHLNKNQLSGTIPEQLFSPDMILTDVYFDNNMLTGPIPSSLGYVQTLQVLRLDSNALSGQVPSNLKNLMILTELNLSNNSFESSPAPDWFSNLPSLTTLVIEYGPLMGTIPGKIFSLPHLQQVMLRNNAFSGSLNITTGVSAELTLVDLQDNNISSIVLGYPYYANTLMLTGNPICETSTINATFCRVQQGRKPL</sequence>
<dbReference type="Pfam" id="PF00560">
    <property type="entry name" value="LRR_1"/>
    <property type="match status" value="3"/>
</dbReference>
<dbReference type="EMBL" id="PGOL01002859">
    <property type="protein sequence ID" value="PKI44601.1"/>
    <property type="molecule type" value="Genomic_DNA"/>
</dbReference>
<dbReference type="InterPro" id="IPR013210">
    <property type="entry name" value="LRR_N_plant-typ"/>
</dbReference>
<evidence type="ECO:0000313" key="5">
    <source>
        <dbReference type="EMBL" id="PKI44601.1"/>
    </source>
</evidence>
<feature type="chain" id="PRO_5014137592" description="Leucine-rich repeat-containing N-terminal plant-type domain-containing protein" evidence="3">
    <location>
        <begin position="24"/>
        <end position="315"/>
    </location>
</feature>
<dbReference type="PANTHER" id="PTHR48010:SF58">
    <property type="entry name" value="RECEPTOR PROTEIN KINASE-LIKE PROTEIN ZAR1"/>
    <property type="match status" value="1"/>
</dbReference>
<feature type="signal peptide" evidence="3">
    <location>
        <begin position="1"/>
        <end position="23"/>
    </location>
</feature>
<dbReference type="FunFam" id="3.80.10.10:FF:000542">
    <property type="entry name" value="Leucine-rich repeat protein kinase family protein"/>
    <property type="match status" value="1"/>
</dbReference>
<keyword evidence="2" id="KW-0677">Repeat</keyword>